<accession>A0A9Q3FDL6</accession>
<reference evidence="2" key="1">
    <citation type="submission" date="2021-03" db="EMBL/GenBank/DDBJ databases">
        <title>Draft genome sequence of rust myrtle Austropuccinia psidii MF-1, a brazilian biotype.</title>
        <authorList>
            <person name="Quecine M.C."/>
            <person name="Pachon D.M.R."/>
            <person name="Bonatelli M.L."/>
            <person name="Correr F.H."/>
            <person name="Franceschini L.M."/>
            <person name="Leite T.F."/>
            <person name="Margarido G.R.A."/>
            <person name="Almeida C.A."/>
            <person name="Ferrarezi J.A."/>
            <person name="Labate C.A."/>
        </authorList>
    </citation>
    <scope>NUCLEOTIDE SEQUENCE</scope>
    <source>
        <strain evidence="2">MF-1</strain>
    </source>
</reference>
<organism evidence="2 3">
    <name type="scientific">Austropuccinia psidii MF-1</name>
    <dbReference type="NCBI Taxonomy" id="1389203"/>
    <lineage>
        <taxon>Eukaryota</taxon>
        <taxon>Fungi</taxon>
        <taxon>Dikarya</taxon>
        <taxon>Basidiomycota</taxon>
        <taxon>Pucciniomycotina</taxon>
        <taxon>Pucciniomycetes</taxon>
        <taxon>Pucciniales</taxon>
        <taxon>Sphaerophragmiaceae</taxon>
        <taxon>Austropuccinia</taxon>
    </lineage>
</organism>
<dbReference type="AlphaFoldDB" id="A0A9Q3FDL6"/>
<evidence type="ECO:0000313" key="3">
    <source>
        <dbReference type="Proteomes" id="UP000765509"/>
    </source>
</evidence>
<evidence type="ECO:0000256" key="1">
    <source>
        <dbReference type="SAM" id="MobiDB-lite"/>
    </source>
</evidence>
<proteinExistence type="predicted"/>
<evidence type="ECO:0000313" key="2">
    <source>
        <dbReference type="EMBL" id="MBW0535022.1"/>
    </source>
</evidence>
<gene>
    <name evidence="2" type="ORF">O181_074737</name>
</gene>
<feature type="region of interest" description="Disordered" evidence="1">
    <location>
        <begin position="79"/>
        <end position="119"/>
    </location>
</feature>
<keyword evidence="3" id="KW-1185">Reference proteome</keyword>
<sequence>MVNWPYPAFIGIIGQFSNSPTPRPLSLSLGLGVFSVFQGPIAPGPTPYNMGRSFRPPMASMAHCLWSLGPLGPFWNKCNEAKGAAHQPPRPGGSQNHNWAHLSRFWPQTPTNPEMAKKT</sequence>
<comment type="caution">
    <text evidence="2">The sequence shown here is derived from an EMBL/GenBank/DDBJ whole genome shotgun (WGS) entry which is preliminary data.</text>
</comment>
<name>A0A9Q3FDL6_9BASI</name>
<dbReference type="EMBL" id="AVOT02039903">
    <property type="protein sequence ID" value="MBW0535022.1"/>
    <property type="molecule type" value="Genomic_DNA"/>
</dbReference>
<dbReference type="Proteomes" id="UP000765509">
    <property type="component" value="Unassembled WGS sequence"/>
</dbReference>
<protein>
    <submittedName>
        <fullName evidence="2">Uncharacterized protein</fullName>
    </submittedName>
</protein>